<evidence type="ECO:0000313" key="2">
    <source>
        <dbReference type="Proteomes" id="UP000198972"/>
    </source>
</evidence>
<gene>
    <name evidence="1" type="ORF">SAMN04488542_10420</name>
</gene>
<protein>
    <submittedName>
        <fullName evidence="1">Uncharacterized protein</fullName>
    </submittedName>
</protein>
<name>A0A1G7H681_9BACL</name>
<organism evidence="1 2">
    <name type="scientific">Fontibacillus panacisegetis</name>
    <dbReference type="NCBI Taxonomy" id="670482"/>
    <lineage>
        <taxon>Bacteria</taxon>
        <taxon>Bacillati</taxon>
        <taxon>Bacillota</taxon>
        <taxon>Bacilli</taxon>
        <taxon>Bacillales</taxon>
        <taxon>Paenibacillaceae</taxon>
        <taxon>Fontibacillus</taxon>
    </lineage>
</organism>
<accession>A0A1G7H681</accession>
<evidence type="ECO:0000313" key="1">
    <source>
        <dbReference type="EMBL" id="SDE95942.1"/>
    </source>
</evidence>
<keyword evidence="2" id="KW-1185">Reference proteome</keyword>
<dbReference type="EMBL" id="FNBG01000004">
    <property type="protein sequence ID" value="SDE95942.1"/>
    <property type="molecule type" value="Genomic_DNA"/>
</dbReference>
<dbReference type="Proteomes" id="UP000198972">
    <property type="component" value="Unassembled WGS sequence"/>
</dbReference>
<proteinExistence type="predicted"/>
<dbReference type="AlphaFoldDB" id="A0A1G7H681"/>
<dbReference type="STRING" id="670482.SAMN04488542_10420"/>
<reference evidence="1 2" key="1">
    <citation type="submission" date="2016-10" db="EMBL/GenBank/DDBJ databases">
        <authorList>
            <person name="de Groot N.N."/>
        </authorList>
    </citation>
    <scope>NUCLEOTIDE SEQUENCE [LARGE SCALE GENOMIC DNA]</scope>
    <source>
        <strain evidence="1 2">DSM 28129</strain>
    </source>
</reference>
<sequence>MKSTRKEALEAAEEFREKAPSPKFAWFASITKHAGTVTERDRTVTFDPVSGTFVLSYLQEEWCGYTVELKTAESFPRSFCHSRHSPRRKT</sequence>